<gene>
    <name evidence="1" type="ordered locus">RSPO_m00818</name>
</gene>
<dbReference type="AlphaFoldDB" id="F6G915"/>
<organism evidence="1 2">
    <name type="scientific">Ralstonia solanacearum (strain Po82)</name>
    <dbReference type="NCBI Taxonomy" id="1031711"/>
    <lineage>
        <taxon>Bacteria</taxon>
        <taxon>Pseudomonadati</taxon>
        <taxon>Pseudomonadota</taxon>
        <taxon>Betaproteobacteria</taxon>
        <taxon>Burkholderiales</taxon>
        <taxon>Burkholderiaceae</taxon>
        <taxon>Ralstonia</taxon>
        <taxon>Ralstonia solanacearum species complex</taxon>
    </lineage>
</organism>
<reference evidence="1 2" key="1">
    <citation type="journal article" date="2011" name="J. Bacteriol.">
        <title>Complete genome sequence of the plant pathogen Ralstonia solanacearum strain Po82.</title>
        <authorList>
            <person name="Xu J."/>
            <person name="Zheng H.J."/>
            <person name="Liu L."/>
            <person name="Pan Z.C."/>
            <person name="Prior P."/>
            <person name="Tang B."/>
            <person name="Xu J.S."/>
            <person name="Zhang H."/>
            <person name="Tian Q."/>
            <person name="Zhang L.Q."/>
            <person name="Feng J."/>
        </authorList>
    </citation>
    <scope>NUCLEOTIDE SEQUENCE [LARGE SCALE GENOMIC DNA]</scope>
    <source>
        <strain evidence="2">Po82</strain>
    </source>
</reference>
<protein>
    <submittedName>
        <fullName evidence="1">Uncharacterized protein</fullName>
    </submittedName>
</protein>
<dbReference type="HOGENOM" id="CLU_2540140_0_0_4"/>
<sequence length="83" mass="9044">MFDRCLVQMVILKHGDAVSRMRQSRGFLVWSRPSRRCEPSGCTVRAGGAGVVPHAGLVGRAVARRAPAARERGKSRRTIEAAD</sequence>
<evidence type="ECO:0000313" key="1">
    <source>
        <dbReference type="EMBL" id="AEG71456.1"/>
    </source>
</evidence>
<proteinExistence type="predicted"/>
<dbReference type="EMBL" id="CP002820">
    <property type="protein sequence ID" value="AEG71456.1"/>
    <property type="molecule type" value="Genomic_DNA"/>
</dbReference>
<geneLocation type="plasmid" evidence="2"/>
<accession>F6G915</accession>
<dbReference type="Proteomes" id="UP000007953">
    <property type="component" value="Plasmid megaplasmid"/>
</dbReference>
<evidence type="ECO:0000313" key="2">
    <source>
        <dbReference type="Proteomes" id="UP000007953"/>
    </source>
</evidence>
<dbReference type="PATRIC" id="fig|1031711.3.peg.4031"/>
<keyword evidence="1" id="KW-0614">Plasmid</keyword>
<dbReference type="KEGG" id="rsn:RSPO_m00818"/>
<name>F6G915_RALS8</name>